<evidence type="ECO:0000313" key="1">
    <source>
        <dbReference type="Proteomes" id="UP000036681"/>
    </source>
</evidence>
<reference evidence="2" key="1">
    <citation type="submission" date="2017-02" db="UniProtKB">
        <authorList>
            <consortium name="WormBaseParasite"/>
        </authorList>
    </citation>
    <scope>IDENTIFICATION</scope>
</reference>
<protein>
    <submittedName>
        <fullName evidence="2">Cyclic nucleotide-binding domain-containing protein</fullName>
    </submittedName>
</protein>
<evidence type="ECO:0000313" key="2">
    <source>
        <dbReference type="WBParaSite" id="ALUE_0001855801-mRNA-1"/>
    </source>
</evidence>
<dbReference type="AlphaFoldDB" id="A0A0M3IIY7"/>
<keyword evidence="1" id="KW-1185">Reference proteome</keyword>
<sequence>MIVLSNVVVPSDGIRISQHQTVAFIENERCGEGDLIISEGLAKIFYSAVTSDRIFERTGLLLILLLTNPLSTKHETP</sequence>
<proteinExistence type="predicted"/>
<dbReference type="WBParaSite" id="ALUE_0001855801-mRNA-1">
    <property type="protein sequence ID" value="ALUE_0001855801-mRNA-1"/>
    <property type="gene ID" value="ALUE_0001855801"/>
</dbReference>
<dbReference type="Proteomes" id="UP000036681">
    <property type="component" value="Unplaced"/>
</dbReference>
<organism evidence="1 2">
    <name type="scientific">Ascaris lumbricoides</name>
    <name type="common">Giant roundworm</name>
    <dbReference type="NCBI Taxonomy" id="6252"/>
    <lineage>
        <taxon>Eukaryota</taxon>
        <taxon>Metazoa</taxon>
        <taxon>Ecdysozoa</taxon>
        <taxon>Nematoda</taxon>
        <taxon>Chromadorea</taxon>
        <taxon>Rhabditida</taxon>
        <taxon>Spirurina</taxon>
        <taxon>Ascaridomorpha</taxon>
        <taxon>Ascaridoidea</taxon>
        <taxon>Ascarididae</taxon>
        <taxon>Ascaris</taxon>
    </lineage>
</organism>
<accession>A0A0M3IIY7</accession>
<name>A0A0M3IIY7_ASCLU</name>